<dbReference type="CDD" id="cd00093">
    <property type="entry name" value="HTH_XRE"/>
    <property type="match status" value="1"/>
</dbReference>
<dbReference type="EMBL" id="JAXGFO010000008">
    <property type="protein sequence ID" value="MEG3156843.1"/>
    <property type="molecule type" value="Genomic_DNA"/>
</dbReference>
<evidence type="ECO:0000313" key="3">
    <source>
        <dbReference type="Proteomes" id="UP001334501"/>
    </source>
</evidence>
<dbReference type="SMART" id="SM00530">
    <property type="entry name" value="HTH_XRE"/>
    <property type="match status" value="1"/>
</dbReference>
<dbReference type="Pfam" id="PF13560">
    <property type="entry name" value="HTH_31"/>
    <property type="match status" value="1"/>
</dbReference>
<dbReference type="InterPro" id="IPR010982">
    <property type="entry name" value="Lambda_DNA-bd_dom_sf"/>
</dbReference>
<evidence type="ECO:0000313" key="2">
    <source>
        <dbReference type="EMBL" id="MEG3156843.1"/>
    </source>
</evidence>
<keyword evidence="3" id="KW-1185">Reference proteome</keyword>
<name>A0ABU7YP43_9GAMM</name>
<protein>
    <submittedName>
        <fullName evidence="2">Helix-turn-helix transcriptional regulator</fullName>
    </submittedName>
</protein>
<proteinExistence type="predicted"/>
<dbReference type="InterPro" id="IPR001387">
    <property type="entry name" value="Cro/C1-type_HTH"/>
</dbReference>
<gene>
    <name evidence="2" type="ORF">SNE33_02880</name>
</gene>
<feature type="domain" description="HTH cro/C1-type" evidence="1">
    <location>
        <begin position="55"/>
        <end position="112"/>
    </location>
</feature>
<sequence length="217" mass="23561">MTYDPMIADPISIEAADTIGVIEVLDFSDPVAANSPVLLGKHGQDRLVRTIGERMRQARELCNLSQSEAAKRLGYANPSKLSKVEAATDTNSVPLWLICGAASLYEVSVDFLFGFTDDFETGVPRGTQAWMLDAWDRMRQRDLLALDWVHREVAAVSGGIGGMLSAVSELSAAISTYCTRNPEFEETLGSATVIHRLGKLEAAASTAEVSLRKLRLS</sequence>
<dbReference type="Gene3D" id="1.10.260.40">
    <property type="entry name" value="lambda repressor-like DNA-binding domains"/>
    <property type="match status" value="1"/>
</dbReference>
<dbReference type="RefSeq" id="WP_412699159.1">
    <property type="nucleotide sequence ID" value="NZ_JAXGFO010000008.1"/>
</dbReference>
<dbReference type="SUPFAM" id="SSF47413">
    <property type="entry name" value="lambda repressor-like DNA-binding domains"/>
    <property type="match status" value="1"/>
</dbReference>
<dbReference type="PROSITE" id="PS50943">
    <property type="entry name" value="HTH_CROC1"/>
    <property type="match status" value="1"/>
</dbReference>
<evidence type="ECO:0000259" key="1">
    <source>
        <dbReference type="PROSITE" id="PS50943"/>
    </source>
</evidence>
<comment type="caution">
    <text evidence="2">The sequence shown here is derived from an EMBL/GenBank/DDBJ whole genome shotgun (WGS) entry which is preliminary data.</text>
</comment>
<dbReference type="Proteomes" id="UP001334501">
    <property type="component" value="Unassembled WGS sequence"/>
</dbReference>
<organism evidence="2 3">
    <name type="scientific">Lysobacter zhanggongensis</name>
    <dbReference type="NCBI Taxonomy" id="1774951"/>
    <lineage>
        <taxon>Bacteria</taxon>
        <taxon>Pseudomonadati</taxon>
        <taxon>Pseudomonadota</taxon>
        <taxon>Gammaproteobacteria</taxon>
        <taxon>Lysobacterales</taxon>
        <taxon>Lysobacteraceae</taxon>
        <taxon>Lysobacter</taxon>
    </lineage>
</organism>
<reference evidence="2 3" key="1">
    <citation type="journal article" date="2017" name="Curr. Microbiol.">
        <title>Lysobacter zhanggongensis sp. nov. Isolated from a Pit Mud.</title>
        <authorList>
            <person name="Zhang X.F."/>
            <person name="Wang H.H."/>
            <person name="Sun X.Y."/>
            <person name="Pan C.M."/>
        </authorList>
    </citation>
    <scope>NUCLEOTIDE SEQUENCE [LARGE SCALE GENOMIC DNA]</scope>
    <source>
        <strain evidence="2 3">ZGLJ7-1</strain>
    </source>
</reference>
<accession>A0ABU7YP43</accession>